<evidence type="ECO:0000313" key="4">
    <source>
        <dbReference type="Proteomes" id="UP000708208"/>
    </source>
</evidence>
<dbReference type="OrthoDB" id="1434354at2759"/>
<evidence type="ECO:0000259" key="2">
    <source>
        <dbReference type="PROSITE" id="PS50191"/>
    </source>
</evidence>
<accession>A0A8J2PJM0</accession>
<dbReference type="GO" id="GO:0005737">
    <property type="term" value="C:cytoplasm"/>
    <property type="evidence" value="ECO:0007669"/>
    <property type="project" value="TreeGrafter"/>
</dbReference>
<dbReference type="Proteomes" id="UP000708208">
    <property type="component" value="Unassembled WGS sequence"/>
</dbReference>
<dbReference type="CDD" id="cd00170">
    <property type="entry name" value="SEC14"/>
    <property type="match status" value="1"/>
</dbReference>
<evidence type="ECO:0000256" key="1">
    <source>
        <dbReference type="SAM" id="SignalP"/>
    </source>
</evidence>
<dbReference type="PROSITE" id="PS50191">
    <property type="entry name" value="CRAL_TRIO"/>
    <property type="match status" value="1"/>
</dbReference>
<protein>
    <recommendedName>
        <fullName evidence="2">CRAL-TRIO domain-containing protein</fullName>
    </recommendedName>
</protein>
<keyword evidence="1" id="KW-0732">Signal</keyword>
<sequence length="274" mass="31729">MGVLQNFKVNYSLFLCLYIFFASVAGDGVSNNSTIAARQRELISQVRTQVSGLDDILSTDQSLQRYLKLTNYNVQTAASKIKQTAEWRRSKNIDNLILDDVSLLSVTLPYECTGKTADGNPVFYIPLGKWNFRKVQRDRQNARLQNYLTQLFEFNLRTAAKSVNPRTQEPVKSSVFIIDLQGLSIRQLLSGWGRSARAVYQALRTYEAHYPNTVKSWYVIRAPRNFRMMWFFLKRFVPADVVSTVKIYSRWSIRWRSELKSAIPKESLPKELYL</sequence>
<reference evidence="3" key="1">
    <citation type="submission" date="2021-06" db="EMBL/GenBank/DDBJ databases">
        <authorList>
            <person name="Hodson N. C."/>
            <person name="Mongue J. A."/>
            <person name="Jaron S. K."/>
        </authorList>
    </citation>
    <scope>NUCLEOTIDE SEQUENCE</scope>
</reference>
<dbReference type="PANTHER" id="PTHR23324:SF83">
    <property type="entry name" value="SEC14-LIKE PROTEIN 2"/>
    <property type="match status" value="1"/>
</dbReference>
<dbReference type="SMART" id="SM00516">
    <property type="entry name" value="SEC14"/>
    <property type="match status" value="1"/>
</dbReference>
<proteinExistence type="predicted"/>
<dbReference type="PANTHER" id="PTHR23324">
    <property type="entry name" value="SEC14 RELATED PROTEIN"/>
    <property type="match status" value="1"/>
</dbReference>
<dbReference type="Pfam" id="PF00650">
    <property type="entry name" value="CRAL_TRIO"/>
    <property type="match status" value="1"/>
</dbReference>
<dbReference type="EMBL" id="CAJVCH010534554">
    <property type="protein sequence ID" value="CAG7824999.1"/>
    <property type="molecule type" value="Genomic_DNA"/>
</dbReference>
<feature type="domain" description="CRAL-TRIO" evidence="2">
    <location>
        <begin position="100"/>
        <end position="274"/>
    </location>
</feature>
<comment type="caution">
    <text evidence="3">The sequence shown here is derived from an EMBL/GenBank/DDBJ whole genome shotgun (WGS) entry which is preliminary data.</text>
</comment>
<organism evidence="3 4">
    <name type="scientific">Allacma fusca</name>
    <dbReference type="NCBI Taxonomy" id="39272"/>
    <lineage>
        <taxon>Eukaryota</taxon>
        <taxon>Metazoa</taxon>
        <taxon>Ecdysozoa</taxon>
        <taxon>Arthropoda</taxon>
        <taxon>Hexapoda</taxon>
        <taxon>Collembola</taxon>
        <taxon>Symphypleona</taxon>
        <taxon>Sminthuridae</taxon>
        <taxon>Allacma</taxon>
    </lineage>
</organism>
<name>A0A8J2PJM0_9HEXA</name>
<dbReference type="InterPro" id="IPR051064">
    <property type="entry name" value="SEC14/CRAL-TRIO_domain"/>
</dbReference>
<feature type="chain" id="PRO_5035289693" description="CRAL-TRIO domain-containing protein" evidence="1">
    <location>
        <begin position="27"/>
        <end position="274"/>
    </location>
</feature>
<dbReference type="InterPro" id="IPR001251">
    <property type="entry name" value="CRAL-TRIO_dom"/>
</dbReference>
<gene>
    <name evidence="3" type="ORF">AFUS01_LOCUS35125</name>
</gene>
<keyword evidence="4" id="KW-1185">Reference proteome</keyword>
<evidence type="ECO:0000313" key="3">
    <source>
        <dbReference type="EMBL" id="CAG7824999.1"/>
    </source>
</evidence>
<dbReference type="AlphaFoldDB" id="A0A8J2PJM0"/>
<feature type="signal peptide" evidence="1">
    <location>
        <begin position="1"/>
        <end position="26"/>
    </location>
</feature>